<dbReference type="Proteomes" id="UP000485058">
    <property type="component" value="Unassembled WGS sequence"/>
</dbReference>
<keyword evidence="3" id="KW-1185">Reference proteome</keyword>
<comment type="caution">
    <text evidence="2">The sequence shown here is derived from an EMBL/GenBank/DDBJ whole genome shotgun (WGS) entry which is preliminary data.</text>
</comment>
<feature type="compositionally biased region" description="Polar residues" evidence="1">
    <location>
        <begin position="17"/>
        <end position="26"/>
    </location>
</feature>
<dbReference type="AlphaFoldDB" id="A0A699YTP1"/>
<sequence>MVAPVGGGTGLPAWISSRENSPNDSSAQAAARTPPPAGRPDSYSRDLFYGWHVRQKGSEEVVTPAIGCTPMAQEITFLLISARMKPPTAWTKRGFTTQQCCCVPEHIETLSHTSASPRRRNIAEPAARPLKAMGSKKRAVKAKCANMQKAREVVA</sequence>
<reference evidence="2 3" key="1">
    <citation type="submission" date="2020-02" db="EMBL/GenBank/DDBJ databases">
        <title>Draft genome sequence of Haematococcus lacustris strain NIES-144.</title>
        <authorList>
            <person name="Morimoto D."/>
            <person name="Nakagawa S."/>
            <person name="Yoshida T."/>
            <person name="Sawayama S."/>
        </authorList>
    </citation>
    <scope>NUCLEOTIDE SEQUENCE [LARGE SCALE GENOMIC DNA]</scope>
    <source>
        <strain evidence="2 3">NIES-144</strain>
    </source>
</reference>
<accession>A0A699YTP1</accession>
<evidence type="ECO:0000256" key="1">
    <source>
        <dbReference type="SAM" id="MobiDB-lite"/>
    </source>
</evidence>
<organism evidence="2 3">
    <name type="scientific">Haematococcus lacustris</name>
    <name type="common">Green alga</name>
    <name type="synonym">Haematococcus pluvialis</name>
    <dbReference type="NCBI Taxonomy" id="44745"/>
    <lineage>
        <taxon>Eukaryota</taxon>
        <taxon>Viridiplantae</taxon>
        <taxon>Chlorophyta</taxon>
        <taxon>core chlorophytes</taxon>
        <taxon>Chlorophyceae</taxon>
        <taxon>CS clade</taxon>
        <taxon>Chlamydomonadales</taxon>
        <taxon>Haematococcaceae</taxon>
        <taxon>Haematococcus</taxon>
    </lineage>
</organism>
<protein>
    <submittedName>
        <fullName evidence="2">Uncharacterized protein</fullName>
    </submittedName>
</protein>
<feature type="region of interest" description="Disordered" evidence="1">
    <location>
        <begin position="112"/>
        <end position="141"/>
    </location>
</feature>
<gene>
    <name evidence="2" type="ORF">HaLaN_09507</name>
</gene>
<evidence type="ECO:0000313" key="2">
    <source>
        <dbReference type="EMBL" id="GFH13587.1"/>
    </source>
</evidence>
<feature type="compositionally biased region" description="Gly residues" evidence="1">
    <location>
        <begin position="1"/>
        <end position="10"/>
    </location>
</feature>
<evidence type="ECO:0000313" key="3">
    <source>
        <dbReference type="Proteomes" id="UP000485058"/>
    </source>
</evidence>
<dbReference type="EMBL" id="BLLF01000629">
    <property type="protein sequence ID" value="GFH13587.1"/>
    <property type="molecule type" value="Genomic_DNA"/>
</dbReference>
<name>A0A699YTP1_HAELA</name>
<feature type="non-terminal residue" evidence="2">
    <location>
        <position position="155"/>
    </location>
</feature>
<feature type="region of interest" description="Disordered" evidence="1">
    <location>
        <begin position="1"/>
        <end position="41"/>
    </location>
</feature>
<proteinExistence type="predicted"/>